<protein>
    <submittedName>
        <fullName evidence="1">Uncharacterized protein</fullName>
    </submittedName>
</protein>
<dbReference type="RefSeq" id="WP_160591524.1">
    <property type="nucleotide sequence ID" value="NZ_CP047895.1"/>
</dbReference>
<evidence type="ECO:0000313" key="2">
    <source>
        <dbReference type="Proteomes" id="UP000464468"/>
    </source>
</evidence>
<dbReference type="InterPro" id="IPR015943">
    <property type="entry name" value="WD40/YVTN_repeat-like_dom_sf"/>
</dbReference>
<dbReference type="Proteomes" id="UP000464468">
    <property type="component" value="Chromosome"/>
</dbReference>
<dbReference type="KEGG" id="schy:GVO57_02370"/>
<gene>
    <name evidence="1" type="ORF">GVO57_02370</name>
</gene>
<organism evidence="1 2">
    <name type="scientific">Sphingomonas changnyeongensis</name>
    <dbReference type="NCBI Taxonomy" id="2698679"/>
    <lineage>
        <taxon>Bacteria</taxon>
        <taxon>Pseudomonadati</taxon>
        <taxon>Pseudomonadota</taxon>
        <taxon>Alphaproteobacteria</taxon>
        <taxon>Sphingomonadales</taxon>
        <taxon>Sphingomonadaceae</taxon>
        <taxon>Sphingomonas</taxon>
    </lineage>
</organism>
<dbReference type="InterPro" id="IPR011047">
    <property type="entry name" value="Quinoprotein_ADH-like_sf"/>
</dbReference>
<dbReference type="EMBL" id="CP047895">
    <property type="protein sequence ID" value="QHL89879.1"/>
    <property type="molecule type" value="Genomic_DNA"/>
</dbReference>
<dbReference type="SUPFAM" id="SSF69322">
    <property type="entry name" value="Tricorn protease domain 2"/>
    <property type="match status" value="1"/>
</dbReference>
<proteinExistence type="predicted"/>
<keyword evidence="2" id="KW-1185">Reference proteome</keyword>
<evidence type="ECO:0000313" key="1">
    <source>
        <dbReference type="EMBL" id="QHL89879.1"/>
    </source>
</evidence>
<dbReference type="AlphaFoldDB" id="A0A7Z2S8J3"/>
<dbReference type="SUPFAM" id="SSF50998">
    <property type="entry name" value="Quinoprotein alcohol dehydrogenase-like"/>
    <property type="match status" value="1"/>
</dbReference>
<dbReference type="Gene3D" id="2.130.10.10">
    <property type="entry name" value="YVTN repeat-like/Quinoprotein amine dehydrogenase"/>
    <property type="match status" value="2"/>
</dbReference>
<name>A0A7Z2S8J3_9SPHN</name>
<accession>A0A7Z2S8J3</accession>
<sequence length="637" mass="69751">MQTSAKIGCFAVAPGEVHLLAGTMGGEILSVAIDDFTISDRLRPHLGAIEAVAAHPRLPFWAAMGMDRQVSLIERGTDGRLRLVDRFSFRDTPCRNDPVPVPPTQSLSQALTFHPYEPRLAVRSGASGVLEMDFAAGRLGVRHCTRFHGDIDLVTLRYVEDGAALLSAAGGHAVLSRDGVELKSWTLGDFNLHWFEPLGDEEYLVACDELYVIRLDLKGRRPPLRGHRLTRDDLEHVTFNPVSGRAFAAGFDGQVYEIDPATGDWRGHAWRAPYKMRWIRTLERAPDTLIAHCFNGGLYKVDLATGATAAVLKDTPDTVWSSVRHGDSLWFAGEGSGVRRMTLGPADPVTGAVPLVPDRLCAKPPGHGASFAKRIAMATGPDGQPELLLAQKNGALLALPAPGTPNARARTVMTLDEELRDLAVMPGGDQALVCTEAGRVYRIDTHQGTIEAAYANALREPIWSLAHHPGLGLVAFAERRGELVIAEADTLSPVMRWGRTSRPKRMKWCGDRLIHVQTGELLRFDPRTGRSDPYVGECGNTIEDFIWDAAQRYLVLVNYRTELVLCDFATGAKLSVVPDQADFSKGLAWLDRPGDPAAYPLEFITYGRSGTAHRFRIHNERLLALGPVAPALLRDMP</sequence>
<reference evidence="1 2" key="1">
    <citation type="submission" date="2020-01" db="EMBL/GenBank/DDBJ databases">
        <title>Sphingomonas sp. C33 whole genome sequece.</title>
        <authorList>
            <person name="Park C."/>
        </authorList>
    </citation>
    <scope>NUCLEOTIDE SEQUENCE [LARGE SCALE GENOMIC DNA]</scope>
    <source>
        <strain evidence="1 2">C33</strain>
    </source>
</reference>